<name>A0A2A2JL14_9BILA</name>
<feature type="compositionally biased region" description="Low complexity" evidence="4">
    <location>
        <begin position="256"/>
        <end position="270"/>
    </location>
</feature>
<accession>A0A2A2JL14</accession>
<dbReference type="PANTHER" id="PTHR24637">
    <property type="entry name" value="COLLAGEN"/>
    <property type="match status" value="1"/>
</dbReference>
<dbReference type="GO" id="GO:0042302">
    <property type="term" value="F:structural constituent of cuticle"/>
    <property type="evidence" value="ECO:0007669"/>
    <property type="project" value="InterPro"/>
</dbReference>
<evidence type="ECO:0000256" key="1">
    <source>
        <dbReference type="ARBA" id="ARBA00011518"/>
    </source>
</evidence>
<keyword evidence="2" id="KW-0677">Repeat</keyword>
<gene>
    <name evidence="7" type="ORF">WR25_26730</name>
</gene>
<dbReference type="OrthoDB" id="8939548at2759"/>
<evidence type="ECO:0000313" key="7">
    <source>
        <dbReference type="EMBL" id="PAV62383.1"/>
    </source>
</evidence>
<feature type="compositionally biased region" description="Low complexity" evidence="4">
    <location>
        <begin position="277"/>
        <end position="301"/>
    </location>
</feature>
<dbReference type="Proteomes" id="UP000218231">
    <property type="component" value="Unassembled WGS sequence"/>
</dbReference>
<dbReference type="Pfam" id="PF01484">
    <property type="entry name" value="Col_cuticle_N"/>
    <property type="match status" value="1"/>
</dbReference>
<keyword evidence="5" id="KW-0812">Transmembrane</keyword>
<feature type="region of interest" description="Disordered" evidence="4">
    <location>
        <begin position="216"/>
        <end position="339"/>
    </location>
</feature>
<keyword evidence="5" id="KW-1133">Transmembrane helix</keyword>
<protein>
    <recommendedName>
        <fullName evidence="6">Nematode cuticle collagen N-terminal domain-containing protein</fullName>
    </recommendedName>
</protein>
<feature type="compositionally biased region" description="Basic and acidic residues" evidence="4">
    <location>
        <begin position="227"/>
        <end position="242"/>
    </location>
</feature>
<evidence type="ECO:0000256" key="4">
    <source>
        <dbReference type="SAM" id="MobiDB-lite"/>
    </source>
</evidence>
<feature type="domain" description="Nematode cuticle collagen N-terminal" evidence="6">
    <location>
        <begin position="18"/>
        <end position="70"/>
    </location>
</feature>
<dbReference type="PANTHER" id="PTHR24637:SF368">
    <property type="entry name" value="CUTICLE COLLAGEN 36"/>
    <property type="match status" value="1"/>
</dbReference>
<organism evidence="7 8">
    <name type="scientific">Diploscapter pachys</name>
    <dbReference type="NCBI Taxonomy" id="2018661"/>
    <lineage>
        <taxon>Eukaryota</taxon>
        <taxon>Metazoa</taxon>
        <taxon>Ecdysozoa</taxon>
        <taxon>Nematoda</taxon>
        <taxon>Chromadorea</taxon>
        <taxon>Rhabditida</taxon>
        <taxon>Rhabditina</taxon>
        <taxon>Rhabditomorpha</taxon>
        <taxon>Rhabditoidea</taxon>
        <taxon>Rhabditidae</taxon>
        <taxon>Diploscapter</taxon>
    </lineage>
</organism>
<dbReference type="AlphaFoldDB" id="A0A2A2JL14"/>
<sequence length="370" mass="39322">MEEKPSERLPLTQQQMRKVAFVSIAISTAAVLCAIVTLPIMYSYVQQFHSHLILETEFCKSRARDIWSEMQSLQRHGMPSRARRQASFVGGTAPEGGLGGVESTFFHVNTFRFFCHKQILCTPFTLTNFLFIKAVAMTNRLAPHIPQAELGTGEQAMELLRELLPLSIVVLLAAIANKDLWDLQEKSGNPGREGNILASAIPPQDPCVICPMGTQGAVGMQGPTGPRGERGKNGERGIDGKPAEMGMIGPPGPPGQTGLPGPQGPKGTPGRLVATNGASGPAGEPGAKGAPGPKGYKGAPGQSFPGDEGDIGEPGNQGPPGNIGPIGPEEKRETADTVQSQELHQAISCRLHHLLLLVVVVRIQHEKISL</sequence>
<comment type="caution">
    <text evidence="7">The sequence shown here is derived from an EMBL/GenBank/DDBJ whole genome shotgun (WGS) entry which is preliminary data.</text>
</comment>
<evidence type="ECO:0000256" key="3">
    <source>
        <dbReference type="ARBA" id="ARBA00023157"/>
    </source>
</evidence>
<keyword evidence="5" id="KW-0472">Membrane</keyword>
<evidence type="ECO:0000256" key="5">
    <source>
        <dbReference type="SAM" id="Phobius"/>
    </source>
</evidence>
<feature type="transmembrane region" description="Helical" evidence="5">
    <location>
        <begin position="21"/>
        <end position="45"/>
    </location>
</feature>
<reference evidence="7 8" key="1">
    <citation type="journal article" date="2017" name="Curr. Biol.">
        <title>Genome architecture and evolution of a unichromosomal asexual nematode.</title>
        <authorList>
            <person name="Fradin H."/>
            <person name="Zegar C."/>
            <person name="Gutwein M."/>
            <person name="Lucas J."/>
            <person name="Kovtun M."/>
            <person name="Corcoran D."/>
            <person name="Baugh L.R."/>
            <person name="Kiontke K."/>
            <person name="Gunsalus K."/>
            <person name="Fitch D.H."/>
            <person name="Piano F."/>
        </authorList>
    </citation>
    <scope>NUCLEOTIDE SEQUENCE [LARGE SCALE GENOMIC DNA]</scope>
    <source>
        <strain evidence="7">PF1309</strain>
    </source>
</reference>
<dbReference type="SMART" id="SM01088">
    <property type="entry name" value="Col_cuticle_N"/>
    <property type="match status" value="1"/>
</dbReference>
<keyword evidence="3" id="KW-1015">Disulfide bond</keyword>
<keyword evidence="8" id="KW-1185">Reference proteome</keyword>
<dbReference type="InterPro" id="IPR002486">
    <property type="entry name" value="Col_cuticle_N"/>
</dbReference>
<dbReference type="STRING" id="2018661.A0A2A2JL14"/>
<evidence type="ECO:0000259" key="6">
    <source>
        <dbReference type="SMART" id="SM01088"/>
    </source>
</evidence>
<dbReference type="EMBL" id="LIAE01010371">
    <property type="protein sequence ID" value="PAV62383.1"/>
    <property type="molecule type" value="Genomic_DNA"/>
</dbReference>
<evidence type="ECO:0000313" key="8">
    <source>
        <dbReference type="Proteomes" id="UP000218231"/>
    </source>
</evidence>
<dbReference type="InterPro" id="IPR008160">
    <property type="entry name" value="Collagen"/>
</dbReference>
<evidence type="ECO:0000256" key="2">
    <source>
        <dbReference type="ARBA" id="ARBA00022737"/>
    </source>
</evidence>
<feature type="compositionally biased region" description="Low complexity" evidence="4">
    <location>
        <begin position="313"/>
        <end position="327"/>
    </location>
</feature>
<proteinExistence type="predicted"/>
<dbReference type="Pfam" id="PF01391">
    <property type="entry name" value="Collagen"/>
    <property type="match status" value="2"/>
</dbReference>
<comment type="subunit">
    <text evidence="1">Collagen polypeptide chains are complexed within the cuticle by disulfide bonds and other types of covalent cross-links.</text>
</comment>